<evidence type="ECO:0000256" key="8">
    <source>
        <dbReference type="SAM" id="MobiDB-lite"/>
    </source>
</evidence>
<dbReference type="RefSeq" id="WP_345154281.1">
    <property type="nucleotide sequence ID" value="NZ_BAABEO010000034.1"/>
</dbReference>
<name>A0ABP7DCY4_9MICC</name>
<keyword evidence="7 9" id="KW-0472">Membrane</keyword>
<keyword evidence="3" id="KW-1003">Cell membrane</keyword>
<evidence type="ECO:0000256" key="3">
    <source>
        <dbReference type="ARBA" id="ARBA00022475"/>
    </source>
</evidence>
<evidence type="ECO:0000256" key="5">
    <source>
        <dbReference type="ARBA" id="ARBA00022692"/>
    </source>
</evidence>
<evidence type="ECO:0000313" key="11">
    <source>
        <dbReference type="Proteomes" id="UP001500752"/>
    </source>
</evidence>
<accession>A0ABP7DCY4</accession>
<dbReference type="CDD" id="cd06579">
    <property type="entry name" value="TM_PBP1_transp_AraH_like"/>
    <property type="match status" value="1"/>
</dbReference>
<keyword evidence="4" id="KW-0997">Cell inner membrane</keyword>
<feature type="transmembrane region" description="Helical" evidence="9">
    <location>
        <begin position="121"/>
        <end position="144"/>
    </location>
</feature>
<protein>
    <submittedName>
        <fullName evidence="10">ABC transporter permease</fullName>
    </submittedName>
</protein>
<feature type="transmembrane region" description="Helical" evidence="9">
    <location>
        <begin position="325"/>
        <end position="342"/>
    </location>
</feature>
<sequence>MTATAAQNSTDKATTQDSPTQPGPRRAAGRPAWLSAHNLERFALPGAWVLLLLVFSAILPGNFASAGNYQNILGSQAVLLIMAAGSLIPFTAGEYDMSIASTMSLSAMTLSVLNVQHGVPLGASIAAAIAVGLLAGALNGFFVVVLKVSSLIATLGSGTLFLGIVYWMSNSSTVTGIDRGLSTATAGSRVLFGLQPQFFYGLAVVVVIAFVLSRTPYGRRLLFVGQGRQVAHLSGLKVDRIRAGSFIASGLVMSLAGIVYAGSLNGADPSSGQSFLMPALAACFLGSTAFIPGRFNAWGTLVAVYFLYSGVVGLQMLGAKNFVQDIFYGGALIAAVALSQAIRHKNAATRS</sequence>
<evidence type="ECO:0000256" key="7">
    <source>
        <dbReference type="ARBA" id="ARBA00023136"/>
    </source>
</evidence>
<organism evidence="10 11">
    <name type="scientific">Arthrobacter ginkgonis</name>
    <dbReference type="NCBI Taxonomy" id="1630594"/>
    <lineage>
        <taxon>Bacteria</taxon>
        <taxon>Bacillati</taxon>
        <taxon>Actinomycetota</taxon>
        <taxon>Actinomycetes</taxon>
        <taxon>Micrococcales</taxon>
        <taxon>Micrococcaceae</taxon>
        <taxon>Arthrobacter</taxon>
    </lineage>
</organism>
<reference evidence="11" key="1">
    <citation type="journal article" date="2019" name="Int. J. Syst. Evol. Microbiol.">
        <title>The Global Catalogue of Microorganisms (GCM) 10K type strain sequencing project: providing services to taxonomists for standard genome sequencing and annotation.</title>
        <authorList>
            <consortium name="The Broad Institute Genomics Platform"/>
            <consortium name="The Broad Institute Genome Sequencing Center for Infectious Disease"/>
            <person name="Wu L."/>
            <person name="Ma J."/>
        </authorList>
    </citation>
    <scope>NUCLEOTIDE SEQUENCE [LARGE SCALE GENOMIC DNA]</scope>
    <source>
        <strain evidence="11">JCM 30742</strain>
    </source>
</reference>
<evidence type="ECO:0000256" key="4">
    <source>
        <dbReference type="ARBA" id="ARBA00022519"/>
    </source>
</evidence>
<feature type="transmembrane region" description="Helical" evidence="9">
    <location>
        <begin position="42"/>
        <end position="60"/>
    </location>
</feature>
<keyword evidence="11" id="KW-1185">Reference proteome</keyword>
<evidence type="ECO:0000256" key="2">
    <source>
        <dbReference type="ARBA" id="ARBA00022448"/>
    </source>
</evidence>
<comment type="subcellular location">
    <subcellularLocation>
        <location evidence="1">Cell membrane</location>
        <topology evidence="1">Multi-pass membrane protein</topology>
    </subcellularLocation>
</comment>
<keyword evidence="2" id="KW-0813">Transport</keyword>
<dbReference type="Proteomes" id="UP001500752">
    <property type="component" value="Unassembled WGS sequence"/>
</dbReference>
<feature type="compositionally biased region" description="Polar residues" evidence="8">
    <location>
        <begin position="1"/>
        <end position="20"/>
    </location>
</feature>
<comment type="caution">
    <text evidence="10">The sequence shown here is derived from an EMBL/GenBank/DDBJ whole genome shotgun (WGS) entry which is preliminary data.</text>
</comment>
<feature type="transmembrane region" description="Helical" evidence="9">
    <location>
        <begin position="72"/>
        <end position="90"/>
    </location>
</feature>
<dbReference type="PANTHER" id="PTHR32196:SF21">
    <property type="entry name" value="ABC TRANSPORTER PERMEASE PROTEIN YPHD-RELATED"/>
    <property type="match status" value="1"/>
</dbReference>
<feature type="transmembrane region" description="Helical" evidence="9">
    <location>
        <begin position="298"/>
        <end position="319"/>
    </location>
</feature>
<proteinExistence type="predicted"/>
<feature type="transmembrane region" description="Helical" evidence="9">
    <location>
        <begin position="243"/>
        <end position="263"/>
    </location>
</feature>
<evidence type="ECO:0000313" key="10">
    <source>
        <dbReference type="EMBL" id="GAA3702603.1"/>
    </source>
</evidence>
<feature type="transmembrane region" description="Helical" evidence="9">
    <location>
        <begin position="151"/>
        <end position="169"/>
    </location>
</feature>
<feature type="region of interest" description="Disordered" evidence="8">
    <location>
        <begin position="1"/>
        <end position="29"/>
    </location>
</feature>
<dbReference type="InterPro" id="IPR001851">
    <property type="entry name" value="ABC_transp_permease"/>
</dbReference>
<dbReference type="Pfam" id="PF02653">
    <property type="entry name" value="BPD_transp_2"/>
    <property type="match status" value="1"/>
</dbReference>
<keyword evidence="6 9" id="KW-1133">Transmembrane helix</keyword>
<evidence type="ECO:0000256" key="9">
    <source>
        <dbReference type="SAM" id="Phobius"/>
    </source>
</evidence>
<dbReference type="EMBL" id="BAABEO010000034">
    <property type="protein sequence ID" value="GAA3702603.1"/>
    <property type="molecule type" value="Genomic_DNA"/>
</dbReference>
<gene>
    <name evidence="10" type="ORF">GCM10023081_43730</name>
</gene>
<evidence type="ECO:0000256" key="6">
    <source>
        <dbReference type="ARBA" id="ARBA00022989"/>
    </source>
</evidence>
<feature type="transmembrane region" description="Helical" evidence="9">
    <location>
        <begin position="275"/>
        <end position="291"/>
    </location>
</feature>
<dbReference type="PANTHER" id="PTHR32196">
    <property type="entry name" value="ABC TRANSPORTER PERMEASE PROTEIN YPHD-RELATED-RELATED"/>
    <property type="match status" value="1"/>
</dbReference>
<feature type="transmembrane region" description="Helical" evidence="9">
    <location>
        <begin position="189"/>
        <end position="212"/>
    </location>
</feature>
<evidence type="ECO:0000256" key="1">
    <source>
        <dbReference type="ARBA" id="ARBA00004651"/>
    </source>
</evidence>
<keyword evidence="5 9" id="KW-0812">Transmembrane</keyword>